<organism evidence="4">
    <name type="scientific">Bradyrhizobium diazoefficiens</name>
    <dbReference type="NCBI Taxonomy" id="1355477"/>
    <lineage>
        <taxon>Bacteria</taxon>
        <taxon>Pseudomonadati</taxon>
        <taxon>Pseudomonadota</taxon>
        <taxon>Alphaproteobacteria</taxon>
        <taxon>Hyphomicrobiales</taxon>
        <taxon>Nitrobacteraceae</taxon>
        <taxon>Bradyrhizobium</taxon>
    </lineage>
</organism>
<evidence type="ECO:0000313" key="10">
    <source>
        <dbReference type="EMBL" id="BCE91220.1"/>
    </source>
</evidence>
<gene>
    <name evidence="10" type="ORF">XF10B_40180</name>
    <name evidence="2" type="ORF">XF1B_41340</name>
    <name evidence="3" type="ORF">XF2B_40370</name>
    <name evidence="4" type="ORF">XF3B_40410</name>
    <name evidence="5" type="ORF">XF4B_40490</name>
    <name evidence="6" type="ORF">XF5B_41000</name>
    <name evidence="7" type="ORF">XF6B_40570</name>
    <name evidence="8" type="ORF">XF8B_39930</name>
    <name evidence="9" type="ORF">XF9B_64790</name>
</gene>
<reference evidence="3" key="3">
    <citation type="submission" date="2020-05" db="EMBL/GenBank/DDBJ databases">
        <title>Complete genome sequence of Bradyrhizobium diazoefficiens XF2 isolated from soybean nodule.</title>
        <authorList>
            <person name="Noda R."/>
            <person name="Kakizaki K."/>
            <person name="Minamisawa K."/>
        </authorList>
    </citation>
    <scope>NUCLEOTIDE SEQUENCE</scope>
    <source>
        <strain evidence="3">XF2</strain>
    </source>
</reference>
<evidence type="ECO:0000313" key="7">
    <source>
        <dbReference type="EMBL" id="BCE65258.1"/>
    </source>
</evidence>
<evidence type="ECO:0000313" key="8">
    <source>
        <dbReference type="EMBL" id="BCE73882.1"/>
    </source>
</evidence>
<reference evidence="6" key="6">
    <citation type="submission" date="2020-05" db="EMBL/GenBank/DDBJ databases">
        <title>Complete genome sequence of Bradyrhizobium diazoefficiens XF5 isolated from soybean nodule.</title>
        <authorList>
            <person name="Noda R."/>
            <person name="Kakizaki K."/>
            <person name="Minamisawa K."/>
        </authorList>
    </citation>
    <scope>NUCLEOTIDE SEQUENCE</scope>
    <source>
        <strain evidence="6">XF5</strain>
    </source>
</reference>
<evidence type="ECO:0000313" key="2">
    <source>
        <dbReference type="EMBL" id="BCE21453.1"/>
    </source>
</evidence>
<evidence type="ECO:0000256" key="1">
    <source>
        <dbReference type="SAM" id="MobiDB-lite"/>
    </source>
</evidence>
<dbReference type="EMBL" id="AP023093">
    <property type="protein sequence ID" value="BCE39010.1"/>
    <property type="molecule type" value="Genomic_DNA"/>
</dbReference>
<accession>A0A809YKN2</accession>
<reference evidence="10" key="2">
    <citation type="submission" date="2020-05" db="EMBL/GenBank/DDBJ databases">
        <title>Complete genome sequence of Bradyrhizobium diazoefficiens XF10 isolated from soybean nodule.</title>
        <authorList>
            <person name="Noda R."/>
            <person name="Kakizaki K."/>
            <person name="Minamisawa K."/>
        </authorList>
    </citation>
    <scope>NUCLEOTIDE SEQUENCE</scope>
    <source>
        <strain evidence="10">XF10</strain>
    </source>
</reference>
<evidence type="ECO:0000313" key="9">
    <source>
        <dbReference type="EMBL" id="BCE85058.1"/>
    </source>
</evidence>
<dbReference type="EMBL" id="AP023096">
    <property type="protein sequence ID" value="BCE65258.1"/>
    <property type="molecule type" value="Genomic_DNA"/>
</dbReference>
<protein>
    <submittedName>
        <fullName evidence="4">Uncharacterized protein</fullName>
    </submittedName>
</protein>
<evidence type="ECO:0000313" key="6">
    <source>
        <dbReference type="EMBL" id="BCE56588.1"/>
    </source>
</evidence>
<feature type="region of interest" description="Disordered" evidence="1">
    <location>
        <begin position="1"/>
        <end position="53"/>
    </location>
</feature>
<reference evidence="9" key="9">
    <citation type="submission" date="2020-05" db="EMBL/GenBank/DDBJ databases">
        <title>Complete genome sequence of Bradyrhizobium diazoefficiens XF9 isolated from soybean nodule.</title>
        <authorList>
            <person name="Noda R."/>
            <person name="Kakizaki K."/>
            <person name="Minamisawa K."/>
        </authorList>
    </citation>
    <scope>NUCLEOTIDE SEQUENCE</scope>
    <source>
        <strain evidence="9">XF9</strain>
    </source>
</reference>
<dbReference type="EMBL" id="AP023095">
    <property type="protein sequence ID" value="BCE56588.1"/>
    <property type="molecule type" value="Genomic_DNA"/>
</dbReference>
<reference evidence="8" key="8">
    <citation type="submission" date="2020-05" db="EMBL/GenBank/DDBJ databases">
        <title>Complete genome sequence of Bradyrhizobium diazoefficiens XF8 isolated from soybean nodule.</title>
        <authorList>
            <person name="Noda R."/>
            <person name="Kakizaki K."/>
            <person name="Minamisawa K."/>
        </authorList>
    </citation>
    <scope>NUCLEOTIDE SEQUENCE</scope>
    <source>
        <strain evidence="8">XF8</strain>
    </source>
</reference>
<evidence type="ECO:0000313" key="4">
    <source>
        <dbReference type="EMBL" id="BCE39010.1"/>
    </source>
</evidence>
<dbReference type="EMBL" id="AP023091">
    <property type="protein sequence ID" value="BCE21453.1"/>
    <property type="molecule type" value="Genomic_DNA"/>
</dbReference>
<dbReference type="AlphaFoldDB" id="A0A809YKN2"/>
<dbReference type="EMBL" id="AP023098">
    <property type="protein sequence ID" value="BCE85058.1"/>
    <property type="molecule type" value="Genomic_DNA"/>
</dbReference>
<feature type="compositionally biased region" description="Polar residues" evidence="1">
    <location>
        <begin position="1"/>
        <end position="10"/>
    </location>
</feature>
<reference evidence="5" key="5">
    <citation type="submission" date="2020-05" db="EMBL/GenBank/DDBJ databases">
        <title>Complete genome sequence of Bradyrhizobium diazoefficiens XF4 isolated from soybean nodule.</title>
        <authorList>
            <person name="Noda R."/>
            <person name="Kakizaki K."/>
            <person name="Minamisawa K."/>
        </authorList>
    </citation>
    <scope>NUCLEOTIDE SEQUENCE</scope>
    <source>
        <strain evidence="5">XF4</strain>
    </source>
</reference>
<dbReference type="EMBL" id="AP023094">
    <property type="protein sequence ID" value="BCE47700.1"/>
    <property type="molecule type" value="Genomic_DNA"/>
</dbReference>
<evidence type="ECO:0000313" key="5">
    <source>
        <dbReference type="EMBL" id="BCE47700.1"/>
    </source>
</evidence>
<reference evidence="2" key="1">
    <citation type="submission" date="2020-05" db="EMBL/GenBank/DDBJ databases">
        <title>Complete genome sequence of Bradyrhizobium diazoefficiens XF1 isolated from soybean nodule.</title>
        <authorList>
            <person name="Noda R."/>
            <person name="Kakizaki K."/>
            <person name="Minamisawa K."/>
        </authorList>
    </citation>
    <scope>NUCLEOTIDE SEQUENCE</scope>
    <source>
        <strain evidence="2">XF1</strain>
    </source>
</reference>
<evidence type="ECO:0000313" key="3">
    <source>
        <dbReference type="EMBL" id="BCE30268.1"/>
    </source>
</evidence>
<name>A0A809YKN2_9BRAD</name>
<dbReference type="EMBL" id="AP023092">
    <property type="protein sequence ID" value="BCE30268.1"/>
    <property type="molecule type" value="Genomic_DNA"/>
</dbReference>
<reference evidence="7" key="7">
    <citation type="submission" date="2020-05" db="EMBL/GenBank/DDBJ databases">
        <title>Complete genome sequence of Bradyrhizobium diazoefficiens XF6 isolated from soybean nodule.</title>
        <authorList>
            <person name="Noda R."/>
            <person name="Kakizaki K."/>
            <person name="Minamisawa K."/>
        </authorList>
    </citation>
    <scope>NUCLEOTIDE SEQUENCE</scope>
    <source>
        <strain evidence="7">XF6</strain>
    </source>
</reference>
<proteinExistence type="predicted"/>
<dbReference type="EMBL" id="AP023099">
    <property type="protein sequence ID" value="BCE91220.1"/>
    <property type="molecule type" value="Genomic_DNA"/>
</dbReference>
<dbReference type="EMBL" id="AP023097">
    <property type="protein sequence ID" value="BCE73882.1"/>
    <property type="molecule type" value="Genomic_DNA"/>
</dbReference>
<reference evidence="4" key="4">
    <citation type="submission" date="2020-05" db="EMBL/GenBank/DDBJ databases">
        <title>Complete genome sequence of Bradyrhizobium diazoefficiens XF3 isolated from soybean nodule.</title>
        <authorList>
            <person name="Noda R."/>
            <person name="Kakizaki K."/>
            <person name="Minamisawa K."/>
        </authorList>
    </citation>
    <scope>NUCLEOTIDE SEQUENCE</scope>
    <source>
        <strain evidence="4">XF3</strain>
    </source>
</reference>
<sequence length="84" mass="9003">MAMNGMSDQYHQAYHNRGTRHPPIGGCAGRADGARPAGVAFKPPGLMPAQNATRTPPLAVPVRLWSDIIMPSTAPNTDTLRLVR</sequence>